<keyword evidence="2" id="KW-0975">Bacterial flagellum</keyword>
<protein>
    <submittedName>
        <fullName evidence="6">Flagellar hook-basal body complex protein</fullName>
    </submittedName>
</protein>
<evidence type="ECO:0000259" key="4">
    <source>
        <dbReference type="Pfam" id="PF06429"/>
    </source>
</evidence>
<dbReference type="GO" id="GO:0071978">
    <property type="term" value="P:bacterial-type flagellum-dependent swarming motility"/>
    <property type="evidence" value="ECO:0007669"/>
    <property type="project" value="TreeGrafter"/>
</dbReference>
<evidence type="ECO:0000256" key="2">
    <source>
        <dbReference type="RuleBase" id="RU362116"/>
    </source>
</evidence>
<dbReference type="InterPro" id="IPR053967">
    <property type="entry name" value="LlgE_F_G-like_D1"/>
</dbReference>
<feature type="domain" description="Flagellar basal-body/hook protein C-terminal" evidence="4">
    <location>
        <begin position="225"/>
        <end position="267"/>
    </location>
</feature>
<organism evidence="6 7">
    <name type="scientific">Halobacillus litoralis</name>
    <dbReference type="NCBI Taxonomy" id="45668"/>
    <lineage>
        <taxon>Bacteria</taxon>
        <taxon>Bacillati</taxon>
        <taxon>Bacillota</taxon>
        <taxon>Bacilli</taxon>
        <taxon>Bacillales</taxon>
        <taxon>Bacillaceae</taxon>
        <taxon>Halobacillus</taxon>
    </lineage>
</organism>
<evidence type="ECO:0000259" key="5">
    <source>
        <dbReference type="Pfam" id="PF22692"/>
    </source>
</evidence>
<proteinExistence type="inferred from homology"/>
<dbReference type="Proteomes" id="UP000460949">
    <property type="component" value="Unassembled WGS sequence"/>
</dbReference>
<name>A0A845E3I2_9BACI</name>
<sequence>MLRGFYTAASGMMASQRMQEMLSNNISNVETPGYKQTQGSLRAFPELLLQQMGSKTLPGSTAPVVPDQSRVGSLHTGVYLQETTPDFSQGALKETGVSTDMALVSDELPDADGAVLFQVENGNGETRYTRNGSFTVDDEGFLTTNTGYRILDDTGNPINTDGQAFQVSRTGMLTTADAGSQLAVAYIPDANALVPQGSDLYVLGENAGPIENALENEGVDFSVHQHFIERSNVDLNRTMTDMMNTYRSFEMNQRVLKAYDQSMQQAVSEIGRIR</sequence>
<dbReference type="GO" id="GO:0009425">
    <property type="term" value="C:bacterial-type flagellum basal body"/>
    <property type="evidence" value="ECO:0007669"/>
    <property type="project" value="UniProtKB-SubCell"/>
</dbReference>
<dbReference type="Pfam" id="PF00460">
    <property type="entry name" value="Flg_bb_rod"/>
    <property type="match status" value="1"/>
</dbReference>
<dbReference type="InterPro" id="IPR037925">
    <property type="entry name" value="FlgE/F/G-like"/>
</dbReference>
<comment type="caution">
    <text evidence="6">The sequence shown here is derived from an EMBL/GenBank/DDBJ whole genome shotgun (WGS) entry which is preliminary data.</text>
</comment>
<dbReference type="InterPro" id="IPR001444">
    <property type="entry name" value="Flag_bb_rod_N"/>
</dbReference>
<keyword evidence="6" id="KW-0969">Cilium</keyword>
<dbReference type="SUPFAM" id="SSF117143">
    <property type="entry name" value="Flagellar hook protein flgE"/>
    <property type="match status" value="1"/>
</dbReference>
<evidence type="ECO:0000256" key="1">
    <source>
        <dbReference type="ARBA" id="ARBA00009677"/>
    </source>
</evidence>
<reference evidence="6 7" key="1">
    <citation type="submission" date="2019-11" db="EMBL/GenBank/DDBJ databases">
        <title>Genome sequences of 17 halophilic strains isolated from different environments.</title>
        <authorList>
            <person name="Furrow R.E."/>
        </authorList>
    </citation>
    <scope>NUCLEOTIDE SEQUENCE [LARGE SCALE GENOMIC DNA]</scope>
    <source>
        <strain evidence="6 7">22511_23_Filter</strain>
    </source>
</reference>
<keyword evidence="6" id="KW-0966">Cell projection</keyword>
<dbReference type="PANTHER" id="PTHR30435">
    <property type="entry name" value="FLAGELLAR PROTEIN"/>
    <property type="match status" value="1"/>
</dbReference>
<comment type="subcellular location">
    <subcellularLocation>
        <location evidence="2">Bacterial flagellum basal body</location>
    </subcellularLocation>
</comment>
<dbReference type="Pfam" id="PF22692">
    <property type="entry name" value="LlgE_F_G_D1"/>
    <property type="match status" value="1"/>
</dbReference>
<dbReference type="AlphaFoldDB" id="A0A845E3I2"/>
<keyword evidence="6" id="KW-0282">Flagellum</keyword>
<comment type="similarity">
    <text evidence="1 2">Belongs to the flagella basal body rod proteins family.</text>
</comment>
<gene>
    <name evidence="6" type="ORF">GLW04_10075</name>
</gene>
<dbReference type="EMBL" id="WMET01000002">
    <property type="protein sequence ID" value="MYL20234.1"/>
    <property type="molecule type" value="Genomic_DNA"/>
</dbReference>
<evidence type="ECO:0000313" key="7">
    <source>
        <dbReference type="Proteomes" id="UP000460949"/>
    </source>
</evidence>
<dbReference type="InterPro" id="IPR019776">
    <property type="entry name" value="Flagellar_basal_body_rod_CS"/>
</dbReference>
<dbReference type="InterPro" id="IPR010930">
    <property type="entry name" value="Flg_bb/hook_C_dom"/>
</dbReference>
<dbReference type="RefSeq" id="WP_160836769.1">
    <property type="nucleotide sequence ID" value="NZ_WMET01000002.1"/>
</dbReference>
<feature type="domain" description="Flagellar basal body rod protein N-terminal" evidence="3">
    <location>
        <begin position="5"/>
        <end position="35"/>
    </location>
</feature>
<dbReference type="NCBIfam" id="TIGR03506">
    <property type="entry name" value="FlgEFG_subfam"/>
    <property type="match status" value="1"/>
</dbReference>
<feature type="domain" description="Flagellar hook protein FlgE/F/G-like D1" evidence="5">
    <location>
        <begin position="113"/>
        <end position="174"/>
    </location>
</feature>
<dbReference type="InterPro" id="IPR020013">
    <property type="entry name" value="Flagellar_FlgE/F/G"/>
</dbReference>
<evidence type="ECO:0000259" key="3">
    <source>
        <dbReference type="Pfam" id="PF00460"/>
    </source>
</evidence>
<dbReference type="PROSITE" id="PS00588">
    <property type="entry name" value="FLAGELLA_BB_ROD"/>
    <property type="match status" value="1"/>
</dbReference>
<evidence type="ECO:0000313" key="6">
    <source>
        <dbReference type="EMBL" id="MYL20234.1"/>
    </source>
</evidence>
<dbReference type="PANTHER" id="PTHR30435:SF19">
    <property type="entry name" value="FLAGELLAR BASAL-BODY ROD PROTEIN FLGG"/>
    <property type="match status" value="1"/>
</dbReference>
<accession>A0A845E3I2</accession>
<dbReference type="Pfam" id="PF06429">
    <property type="entry name" value="Flg_bbr_C"/>
    <property type="match status" value="1"/>
</dbReference>